<name>A0A9X2WH97_9GAMM</name>
<reference evidence="5" key="2">
    <citation type="submission" date="2022-08" db="EMBL/GenBank/DDBJ databases">
        <authorList>
            <person name="Dong C."/>
        </authorList>
    </citation>
    <scope>NUCLEOTIDE SEQUENCE</scope>
    <source>
        <strain evidence="5">59MF3M-4</strain>
    </source>
</reference>
<dbReference type="PANTHER" id="PTHR30055:SF209">
    <property type="entry name" value="POSSIBLE TRANSCRIPTIONAL REGULATORY PROTEIN (PROBABLY TETR-FAMILY)"/>
    <property type="match status" value="1"/>
</dbReference>
<dbReference type="PANTHER" id="PTHR30055">
    <property type="entry name" value="HTH-TYPE TRANSCRIPTIONAL REGULATOR RUTR"/>
    <property type="match status" value="1"/>
</dbReference>
<comment type="caution">
    <text evidence="5">The sequence shown here is derived from an EMBL/GenBank/DDBJ whole genome shotgun (WGS) entry which is preliminary data.</text>
</comment>
<evidence type="ECO:0000259" key="4">
    <source>
        <dbReference type="PROSITE" id="PS50977"/>
    </source>
</evidence>
<evidence type="ECO:0000256" key="1">
    <source>
        <dbReference type="ARBA" id="ARBA00023125"/>
    </source>
</evidence>
<dbReference type="GO" id="GO:0003700">
    <property type="term" value="F:DNA-binding transcription factor activity"/>
    <property type="evidence" value="ECO:0007669"/>
    <property type="project" value="TreeGrafter"/>
</dbReference>
<proteinExistence type="predicted"/>
<evidence type="ECO:0000313" key="6">
    <source>
        <dbReference type="Proteomes" id="UP001147830"/>
    </source>
</evidence>
<dbReference type="InterPro" id="IPR050109">
    <property type="entry name" value="HTH-type_TetR-like_transc_reg"/>
</dbReference>
<dbReference type="InterPro" id="IPR001647">
    <property type="entry name" value="HTH_TetR"/>
</dbReference>
<dbReference type="RefSeq" id="WP_260977153.1">
    <property type="nucleotide sequence ID" value="NZ_JAOANI010000028.1"/>
</dbReference>
<evidence type="ECO:0000256" key="3">
    <source>
        <dbReference type="SAM" id="MobiDB-lite"/>
    </source>
</evidence>
<feature type="DNA-binding region" description="H-T-H motif" evidence="2">
    <location>
        <begin position="69"/>
        <end position="88"/>
    </location>
</feature>
<dbReference type="SUPFAM" id="SSF46689">
    <property type="entry name" value="Homeodomain-like"/>
    <property type="match status" value="1"/>
</dbReference>
<dbReference type="InterPro" id="IPR009057">
    <property type="entry name" value="Homeodomain-like_sf"/>
</dbReference>
<feature type="region of interest" description="Disordered" evidence="3">
    <location>
        <begin position="1"/>
        <end position="26"/>
    </location>
</feature>
<dbReference type="GO" id="GO:0000976">
    <property type="term" value="F:transcription cis-regulatory region binding"/>
    <property type="evidence" value="ECO:0007669"/>
    <property type="project" value="TreeGrafter"/>
</dbReference>
<dbReference type="AlphaFoldDB" id="A0A9X2WH97"/>
<dbReference type="Pfam" id="PF00440">
    <property type="entry name" value="TetR_N"/>
    <property type="match status" value="1"/>
</dbReference>
<evidence type="ECO:0000256" key="2">
    <source>
        <dbReference type="PROSITE-ProRule" id="PRU00335"/>
    </source>
</evidence>
<keyword evidence="6" id="KW-1185">Reference proteome</keyword>
<reference evidence="5" key="1">
    <citation type="journal article" date="2022" name="Front. Microbiol.">
        <title>Genome-based taxonomic rearrangement of Oceanobacter-related bacteria including the description of Thalassolituus hydrocarbonoclasticus sp. nov. and Thalassolituus pacificus sp. nov. and emended description of the genus Thalassolituus.</title>
        <authorList>
            <person name="Dong C."/>
            <person name="Wei L."/>
            <person name="Wang J."/>
            <person name="Lai Q."/>
            <person name="Huang Z."/>
            <person name="Shao Z."/>
        </authorList>
    </citation>
    <scope>NUCLEOTIDE SEQUENCE</scope>
    <source>
        <strain evidence="5">59MF3M-4</strain>
    </source>
</reference>
<feature type="domain" description="HTH tetR-type" evidence="4">
    <location>
        <begin position="46"/>
        <end position="106"/>
    </location>
</feature>
<dbReference type="Proteomes" id="UP001147830">
    <property type="component" value="Unassembled WGS sequence"/>
</dbReference>
<evidence type="ECO:0000313" key="5">
    <source>
        <dbReference type="EMBL" id="MCT7360315.1"/>
    </source>
</evidence>
<gene>
    <name evidence="5" type="ORF">NYR02_14935</name>
</gene>
<dbReference type="PROSITE" id="PS50977">
    <property type="entry name" value="HTH_TETR_2"/>
    <property type="match status" value="1"/>
</dbReference>
<protein>
    <submittedName>
        <fullName evidence="5">TetR/AcrR family transcriptional regulator</fullName>
    </submittedName>
</protein>
<dbReference type="EMBL" id="JAOANI010000028">
    <property type="protein sequence ID" value="MCT7360315.1"/>
    <property type="molecule type" value="Genomic_DNA"/>
</dbReference>
<sequence length="241" mass="26423">MGKATTANSPQAAAAPTAATATKTAATSSTTAGRVYAGQSQQQRKAQRRQQFLQAGLEVFGTEGFRNATVRGLCRQAQLTDRYFYSEFGNLEGLLQAVYGQCMDGIKQQLFNAFSQAQPGGQIETLAQQGLAAFFAAMQDARVARVCILELEGVSPETDRFYHGYMQDFANMVMTLARTVHPHWQLSDEEYALLGTGFIGAMRQVTTYWLQSGCRASQQTLVSTGMRMIMGLVRQLEAEQT</sequence>
<accession>A0A9X2WH97</accession>
<dbReference type="Gene3D" id="1.10.357.10">
    <property type="entry name" value="Tetracycline Repressor, domain 2"/>
    <property type="match status" value="1"/>
</dbReference>
<keyword evidence="1 2" id="KW-0238">DNA-binding</keyword>
<organism evidence="5 6">
    <name type="scientific">Thalassolituus pacificus</name>
    <dbReference type="NCBI Taxonomy" id="2975440"/>
    <lineage>
        <taxon>Bacteria</taxon>
        <taxon>Pseudomonadati</taxon>
        <taxon>Pseudomonadota</taxon>
        <taxon>Gammaproteobacteria</taxon>
        <taxon>Oceanospirillales</taxon>
        <taxon>Oceanospirillaceae</taxon>
        <taxon>Thalassolituus</taxon>
    </lineage>
</organism>